<reference evidence="5 6" key="1">
    <citation type="submission" date="2016-11" db="EMBL/GenBank/DDBJ databases">
        <authorList>
            <person name="Jaros S."/>
            <person name="Januszkiewicz K."/>
            <person name="Wedrychowicz H."/>
        </authorList>
    </citation>
    <scope>NUCLEOTIDE SEQUENCE [LARGE SCALE GENOMIC DNA]</scope>
    <source>
        <strain evidence="5 6">DSM 27406</strain>
    </source>
</reference>
<evidence type="ECO:0000259" key="4">
    <source>
        <dbReference type="PROSITE" id="PS01124"/>
    </source>
</evidence>
<dbReference type="InterPro" id="IPR018060">
    <property type="entry name" value="HTH_AraC"/>
</dbReference>
<sequence>MAPSYYATPHLTPANGGKYRGNMIAVTINGGISIEPLSWLVQQNQTAATQLHCYEIIWLKAGSGTMIADLADWNLSDYTVHILRPGQFRKIMIDDYCEGFCIHVTREFLEQHEMHGMEQFLRANPAISITGELLAETEEILLKLRREYMTHATVRQPILKRFFELFLLYLAEQPVAESVTTTVSSEQVLAEKFLQAVRAEFRVRKMVADYAAILWVTPGHLNRTVKHVTGFPASYHIQQQIILEAKRKARYSEMSMKEIAYDLGFEDASHFSKFFRNNSGVNFTDFRRQVLKDQLICQEAMV</sequence>
<dbReference type="STRING" id="1419482.SAMN05444266_102571"/>
<evidence type="ECO:0000313" key="6">
    <source>
        <dbReference type="Proteomes" id="UP000184420"/>
    </source>
</evidence>
<dbReference type="Gene3D" id="1.10.10.60">
    <property type="entry name" value="Homeodomain-like"/>
    <property type="match status" value="1"/>
</dbReference>
<dbReference type="GO" id="GO:0003700">
    <property type="term" value="F:DNA-binding transcription factor activity"/>
    <property type="evidence" value="ECO:0007669"/>
    <property type="project" value="InterPro"/>
</dbReference>
<protein>
    <submittedName>
        <fullName evidence="5">AraC-type DNA-binding protein</fullName>
    </submittedName>
</protein>
<dbReference type="PANTHER" id="PTHR43280:SF32">
    <property type="entry name" value="TRANSCRIPTIONAL REGULATORY PROTEIN"/>
    <property type="match status" value="1"/>
</dbReference>
<dbReference type="RefSeq" id="WP_073079417.1">
    <property type="nucleotide sequence ID" value="NZ_FRBL01000002.1"/>
</dbReference>
<dbReference type="SMART" id="SM00342">
    <property type="entry name" value="HTH_ARAC"/>
    <property type="match status" value="1"/>
</dbReference>
<keyword evidence="6" id="KW-1185">Reference proteome</keyword>
<name>A0A1M6Z192_9BACT</name>
<accession>A0A1M6Z192</accession>
<dbReference type="GO" id="GO:0043565">
    <property type="term" value="F:sequence-specific DNA binding"/>
    <property type="evidence" value="ECO:0007669"/>
    <property type="project" value="InterPro"/>
</dbReference>
<dbReference type="EMBL" id="FRBL01000002">
    <property type="protein sequence ID" value="SHL24160.1"/>
    <property type="molecule type" value="Genomic_DNA"/>
</dbReference>
<dbReference type="AlphaFoldDB" id="A0A1M6Z192"/>
<keyword evidence="1" id="KW-0805">Transcription regulation</keyword>
<dbReference type="PROSITE" id="PS01124">
    <property type="entry name" value="HTH_ARAC_FAMILY_2"/>
    <property type="match status" value="1"/>
</dbReference>
<evidence type="ECO:0000313" key="5">
    <source>
        <dbReference type="EMBL" id="SHL24160.1"/>
    </source>
</evidence>
<feature type="domain" description="HTH araC/xylS-type" evidence="4">
    <location>
        <begin position="191"/>
        <end position="289"/>
    </location>
</feature>
<dbReference type="SUPFAM" id="SSF46689">
    <property type="entry name" value="Homeodomain-like"/>
    <property type="match status" value="1"/>
</dbReference>
<dbReference type="Proteomes" id="UP000184420">
    <property type="component" value="Unassembled WGS sequence"/>
</dbReference>
<gene>
    <name evidence="5" type="ORF">SAMN05444266_102571</name>
</gene>
<keyword evidence="3" id="KW-0804">Transcription</keyword>
<evidence type="ECO:0000256" key="1">
    <source>
        <dbReference type="ARBA" id="ARBA00023015"/>
    </source>
</evidence>
<keyword evidence="2 5" id="KW-0238">DNA-binding</keyword>
<evidence type="ECO:0000256" key="2">
    <source>
        <dbReference type="ARBA" id="ARBA00023125"/>
    </source>
</evidence>
<dbReference type="Pfam" id="PF12833">
    <property type="entry name" value="HTH_18"/>
    <property type="match status" value="1"/>
</dbReference>
<evidence type="ECO:0000256" key="3">
    <source>
        <dbReference type="ARBA" id="ARBA00023163"/>
    </source>
</evidence>
<organism evidence="5 6">
    <name type="scientific">Chitinophaga jiangningensis</name>
    <dbReference type="NCBI Taxonomy" id="1419482"/>
    <lineage>
        <taxon>Bacteria</taxon>
        <taxon>Pseudomonadati</taxon>
        <taxon>Bacteroidota</taxon>
        <taxon>Chitinophagia</taxon>
        <taxon>Chitinophagales</taxon>
        <taxon>Chitinophagaceae</taxon>
        <taxon>Chitinophaga</taxon>
    </lineage>
</organism>
<dbReference type="PANTHER" id="PTHR43280">
    <property type="entry name" value="ARAC-FAMILY TRANSCRIPTIONAL REGULATOR"/>
    <property type="match status" value="1"/>
</dbReference>
<proteinExistence type="predicted"/>
<dbReference type="OrthoDB" id="9793451at2"/>
<dbReference type="InterPro" id="IPR009057">
    <property type="entry name" value="Homeodomain-like_sf"/>
</dbReference>